<feature type="transmembrane region" description="Helical" evidence="2">
    <location>
        <begin position="349"/>
        <end position="368"/>
    </location>
</feature>
<dbReference type="RefSeq" id="WP_349056930.1">
    <property type="nucleotide sequence ID" value="NZ_JBBMEJ010000011.1"/>
</dbReference>
<name>A0ABV1BHD1_9FIRM</name>
<reference evidence="3 4" key="1">
    <citation type="submission" date="2024-03" db="EMBL/GenBank/DDBJ databases">
        <title>Human intestinal bacterial collection.</title>
        <authorList>
            <person name="Pauvert C."/>
            <person name="Hitch T.C.A."/>
            <person name="Clavel T."/>
        </authorList>
    </citation>
    <scope>NUCLEOTIDE SEQUENCE [LARGE SCALE GENOMIC DNA]</scope>
    <source>
        <strain evidence="3 4">CLA-JM-H16</strain>
    </source>
</reference>
<organism evidence="3 4">
    <name type="scientific">Blautia aquisgranensis</name>
    <dbReference type="NCBI Taxonomy" id="3133153"/>
    <lineage>
        <taxon>Bacteria</taxon>
        <taxon>Bacillati</taxon>
        <taxon>Bacillota</taxon>
        <taxon>Clostridia</taxon>
        <taxon>Lachnospirales</taxon>
        <taxon>Lachnospiraceae</taxon>
        <taxon>Blautia</taxon>
    </lineage>
</organism>
<sequence>MKFITKESRTRLLLLAALFFSCLFIFRQYIFGDMVMVFDDVGGDTWQQYTMYYADIVNHIRTGTFSLWDFNNGIGINLFAFLQADPFMILICLIGVVTGPAHMLYYLVILQMMKILLAGWVFYWFISEFAYSRQAKFVASFAYGLNGFLLVWGQHYQFGMAVIYLPLILLFEEKFIRGEKGRAFFPVAVFLSGIYSVYFTYMTLICAGFYLIFRLLMEAENFRSGIKKFFCGCGQIILGIGMSLGIFLPMAETLMNSSRVEPSFNGIADFLKKCFLPYKNIMYYKSFVMRSFSTNLQNLQTLGDSRYEGYANYYEAPVLFCSTLAVIFLLQFLLVFWKSDEKKRVKRTVYGAVAMVAVITAFPLGGIVFNSFTMPPTNRYTYLLIVFELVIFAWMWDHLQTGGKISITGLIITEVLMLYAYKRGYEVSVFHEYRENAVILAVTGSFMTLGILVLDLCRKRAVRNVVTGCLICVLAVNVVSEAGITYTDRICLKKTDTSAEQAAEQTKKFEEELKSEDSETKAAAVFDRPQNYYGELYSQEVQDALAYLRENDPEFYRVEKNYSSGTVSMDSLAQNYRGISTYNSVMNGNVKEFVNTCYPEFCYLDRNRYTFWQIADDNVFGSFMGVRYLLSKDGKLDDSKYEFIKQFGSVYLYRNKQEGNTAWFYENAISEKSLKKLCRKEVREKNREILLKNVIAVEDGKDISDVSQLPEISEEQQNSSVTLKIPEKDSYVTGNVTAGTDGYVLCMIPYEKGWEITVDGKETEAVKGDIGFLAFKVDKGEHQIELTYHVPGLRSGMLAGGVCWFVYLGILIFNNKRRKKKLIFKR</sequence>
<proteinExistence type="predicted"/>
<evidence type="ECO:0000313" key="4">
    <source>
        <dbReference type="Proteomes" id="UP001473063"/>
    </source>
</evidence>
<evidence type="ECO:0000256" key="1">
    <source>
        <dbReference type="SAM" id="Coils"/>
    </source>
</evidence>
<feature type="transmembrane region" description="Helical" evidence="2">
    <location>
        <begin position="437"/>
        <end position="457"/>
    </location>
</feature>
<dbReference type="PANTHER" id="PTHR38454:SF1">
    <property type="entry name" value="INTEGRAL MEMBRANE PROTEIN"/>
    <property type="match status" value="1"/>
</dbReference>
<feature type="transmembrane region" description="Helical" evidence="2">
    <location>
        <begin position="104"/>
        <end position="125"/>
    </location>
</feature>
<keyword evidence="2" id="KW-0812">Transmembrane</keyword>
<feature type="transmembrane region" description="Helical" evidence="2">
    <location>
        <begin position="74"/>
        <end position="97"/>
    </location>
</feature>
<feature type="transmembrane region" description="Helical" evidence="2">
    <location>
        <begin position="196"/>
        <end position="217"/>
    </location>
</feature>
<dbReference type="Proteomes" id="UP001473063">
    <property type="component" value="Unassembled WGS sequence"/>
</dbReference>
<dbReference type="PROSITE" id="PS51257">
    <property type="entry name" value="PROKAR_LIPOPROTEIN"/>
    <property type="match status" value="1"/>
</dbReference>
<gene>
    <name evidence="3" type="ORF">WMO28_10350</name>
</gene>
<feature type="transmembrane region" description="Helical" evidence="2">
    <location>
        <begin position="403"/>
        <end position="421"/>
    </location>
</feature>
<dbReference type="Pfam" id="PF09586">
    <property type="entry name" value="YfhO"/>
    <property type="match status" value="2"/>
</dbReference>
<keyword evidence="4" id="KW-1185">Reference proteome</keyword>
<feature type="coiled-coil region" evidence="1">
    <location>
        <begin position="492"/>
        <end position="519"/>
    </location>
</feature>
<feature type="transmembrane region" description="Helical" evidence="2">
    <location>
        <begin position="380"/>
        <end position="396"/>
    </location>
</feature>
<dbReference type="PANTHER" id="PTHR38454">
    <property type="entry name" value="INTEGRAL MEMBRANE PROTEIN-RELATED"/>
    <property type="match status" value="1"/>
</dbReference>
<feature type="transmembrane region" description="Helical" evidence="2">
    <location>
        <begin position="12"/>
        <end position="30"/>
    </location>
</feature>
<keyword evidence="1" id="KW-0175">Coiled coil</keyword>
<keyword evidence="2" id="KW-1133">Transmembrane helix</keyword>
<comment type="caution">
    <text evidence="3">The sequence shown here is derived from an EMBL/GenBank/DDBJ whole genome shotgun (WGS) entry which is preliminary data.</text>
</comment>
<evidence type="ECO:0000256" key="2">
    <source>
        <dbReference type="SAM" id="Phobius"/>
    </source>
</evidence>
<dbReference type="InterPro" id="IPR018580">
    <property type="entry name" value="Uncharacterised_YfhO"/>
</dbReference>
<keyword evidence="2" id="KW-0472">Membrane</keyword>
<evidence type="ECO:0000313" key="3">
    <source>
        <dbReference type="EMBL" id="MEQ2371337.1"/>
    </source>
</evidence>
<feature type="transmembrane region" description="Helical" evidence="2">
    <location>
        <begin position="464"/>
        <end position="486"/>
    </location>
</feature>
<dbReference type="EMBL" id="JBBMEJ010000011">
    <property type="protein sequence ID" value="MEQ2371337.1"/>
    <property type="molecule type" value="Genomic_DNA"/>
</dbReference>
<feature type="transmembrane region" description="Helical" evidence="2">
    <location>
        <begin position="793"/>
        <end position="813"/>
    </location>
</feature>
<protein>
    <submittedName>
        <fullName evidence="3">YfhO family protein</fullName>
    </submittedName>
</protein>
<feature type="transmembrane region" description="Helical" evidence="2">
    <location>
        <begin position="229"/>
        <end position="251"/>
    </location>
</feature>
<feature type="transmembrane region" description="Helical" evidence="2">
    <location>
        <begin position="316"/>
        <end position="337"/>
    </location>
</feature>
<accession>A0ABV1BHD1</accession>